<dbReference type="InterPro" id="IPR036108">
    <property type="entry name" value="4pyrrol_syn_uPrphyn_synt_sf"/>
</dbReference>
<accession>A0ABU4RRA7</accession>
<dbReference type="Proteomes" id="UP001274321">
    <property type="component" value="Unassembled WGS sequence"/>
</dbReference>
<dbReference type="Pfam" id="PF02602">
    <property type="entry name" value="HEM4"/>
    <property type="match status" value="1"/>
</dbReference>
<dbReference type="RefSeq" id="WP_319845505.1">
    <property type="nucleotide sequence ID" value="NZ_JAXAFJ010000011.1"/>
</dbReference>
<evidence type="ECO:0000313" key="2">
    <source>
        <dbReference type="EMBL" id="MDX6807380.1"/>
    </source>
</evidence>
<dbReference type="EC" id="4.2.1.75" evidence="2"/>
<dbReference type="CDD" id="cd06578">
    <property type="entry name" value="HemD"/>
    <property type="match status" value="1"/>
</dbReference>
<keyword evidence="3" id="KW-1185">Reference proteome</keyword>
<dbReference type="SUPFAM" id="SSF69618">
    <property type="entry name" value="HemD-like"/>
    <property type="match status" value="1"/>
</dbReference>
<feature type="domain" description="Tetrapyrrole biosynthesis uroporphyrinogen III synthase" evidence="1">
    <location>
        <begin position="11"/>
        <end position="226"/>
    </location>
</feature>
<dbReference type="Gene3D" id="3.40.50.10090">
    <property type="match status" value="2"/>
</dbReference>
<organism evidence="2 3">
    <name type="scientific">Terrihabitans rhizophilus</name>
    <dbReference type="NCBI Taxonomy" id="3092662"/>
    <lineage>
        <taxon>Bacteria</taxon>
        <taxon>Pseudomonadati</taxon>
        <taxon>Pseudomonadota</taxon>
        <taxon>Alphaproteobacteria</taxon>
        <taxon>Hyphomicrobiales</taxon>
        <taxon>Terrihabitans</taxon>
    </lineage>
</organism>
<proteinExistence type="predicted"/>
<comment type="caution">
    <text evidence="2">The sequence shown here is derived from an EMBL/GenBank/DDBJ whole genome shotgun (WGS) entry which is preliminary data.</text>
</comment>
<dbReference type="GO" id="GO:0004852">
    <property type="term" value="F:uroporphyrinogen-III synthase activity"/>
    <property type="evidence" value="ECO:0007669"/>
    <property type="project" value="UniProtKB-EC"/>
</dbReference>
<evidence type="ECO:0000313" key="3">
    <source>
        <dbReference type="Proteomes" id="UP001274321"/>
    </source>
</evidence>
<dbReference type="InterPro" id="IPR003754">
    <property type="entry name" value="4pyrrol_synth_uPrphyn_synth"/>
</dbReference>
<name>A0ABU4RRA7_9HYPH</name>
<gene>
    <name evidence="2" type="ORF">SCD90_15010</name>
</gene>
<dbReference type="EMBL" id="JAXAFJ010000011">
    <property type="protein sequence ID" value="MDX6807380.1"/>
    <property type="molecule type" value="Genomic_DNA"/>
</dbReference>
<evidence type="ECO:0000259" key="1">
    <source>
        <dbReference type="Pfam" id="PF02602"/>
    </source>
</evidence>
<keyword evidence="2" id="KW-0456">Lyase</keyword>
<sequence>MTRPERPGLRTAQRLRALGHEPLVVPLLSLHFAPPENLIANGLPDGIILTSANAARAIASHPHLPRLRGLRLWTVGSRTTAAARELGFDNLQAEALDLDALAVVLNGWEGAGLRLLHLAGQDRAGDLAAMTEGSSHIIRTVVVYRADPVPAMPADILDDLAAGLIDAVLHYSGRTAWAYLRLSEASVPGESLPPVHICLSENVAAPLLRAGGKVRIATLPTEDALLACLSEAASPSGVPGAN</sequence>
<reference evidence="2 3" key="1">
    <citation type="submission" date="2023-11" db="EMBL/GenBank/DDBJ databases">
        <authorList>
            <person name="Bao R."/>
        </authorList>
    </citation>
    <scope>NUCLEOTIDE SEQUENCE [LARGE SCALE GENOMIC DNA]</scope>
    <source>
        <strain evidence="2 3">PJ23</strain>
    </source>
</reference>
<protein>
    <submittedName>
        <fullName evidence="2">Uroporphyrinogen-III synthase</fullName>
        <ecNumber evidence="2">4.2.1.75</ecNumber>
    </submittedName>
</protein>